<evidence type="ECO:0000259" key="6">
    <source>
        <dbReference type="Pfam" id="PF13382"/>
    </source>
</evidence>
<dbReference type="Pfam" id="PF13382">
    <property type="entry name" value="Adenine_deam_C"/>
    <property type="match status" value="1"/>
</dbReference>
<evidence type="ECO:0000256" key="4">
    <source>
        <dbReference type="ARBA" id="ARBA00047720"/>
    </source>
</evidence>
<evidence type="ECO:0000256" key="1">
    <source>
        <dbReference type="ARBA" id="ARBA00006773"/>
    </source>
</evidence>
<evidence type="ECO:0000259" key="5">
    <source>
        <dbReference type="Pfam" id="PF01979"/>
    </source>
</evidence>
<comment type="caution">
    <text evidence="7">The sequence shown here is derived from an EMBL/GenBank/DDBJ whole genome shotgun (WGS) entry which is preliminary data.</text>
</comment>
<comment type="similarity">
    <text evidence="1">Belongs to the metallo-dependent hydrolases superfamily. Adenine deaminase family.</text>
</comment>
<evidence type="ECO:0000313" key="8">
    <source>
        <dbReference type="Proteomes" id="UP000266016"/>
    </source>
</evidence>
<dbReference type="InterPro" id="IPR026912">
    <property type="entry name" value="Adenine_deam_C"/>
</dbReference>
<dbReference type="PANTHER" id="PTHR11113">
    <property type="entry name" value="N-ACETYLGLUCOSAMINE-6-PHOSPHATE DEACETYLASE"/>
    <property type="match status" value="1"/>
</dbReference>
<evidence type="ECO:0000256" key="2">
    <source>
        <dbReference type="ARBA" id="ARBA00012782"/>
    </source>
</evidence>
<keyword evidence="3" id="KW-0378">Hydrolase</keyword>
<dbReference type="PANTHER" id="PTHR11113:SF6">
    <property type="entry name" value="ADENINE DEAMINASE YERA-RELATED"/>
    <property type="match status" value="1"/>
</dbReference>
<name>A0A398BFC6_9BACI</name>
<protein>
    <recommendedName>
        <fullName evidence="2">adenine deaminase</fullName>
        <ecNumber evidence="2">3.5.4.2</ecNumber>
    </recommendedName>
</protein>
<feature type="domain" description="Adenine deaminase C-terminal" evidence="6">
    <location>
        <begin position="410"/>
        <end position="571"/>
    </location>
</feature>
<dbReference type="GO" id="GO:0000034">
    <property type="term" value="F:adenine deaminase activity"/>
    <property type="evidence" value="ECO:0007669"/>
    <property type="project" value="UniProtKB-EC"/>
</dbReference>
<dbReference type="Pfam" id="PF01979">
    <property type="entry name" value="Amidohydro_1"/>
    <property type="match status" value="1"/>
</dbReference>
<proteinExistence type="inferred from homology"/>
<dbReference type="RefSeq" id="WP_119115839.1">
    <property type="nucleotide sequence ID" value="NZ_QWVS01000005.1"/>
</dbReference>
<comment type="catalytic activity">
    <reaction evidence="4">
        <text>adenine + H2O + H(+) = hypoxanthine + NH4(+)</text>
        <dbReference type="Rhea" id="RHEA:23688"/>
        <dbReference type="ChEBI" id="CHEBI:15377"/>
        <dbReference type="ChEBI" id="CHEBI:15378"/>
        <dbReference type="ChEBI" id="CHEBI:16708"/>
        <dbReference type="ChEBI" id="CHEBI:17368"/>
        <dbReference type="ChEBI" id="CHEBI:28938"/>
        <dbReference type="EC" id="3.5.4.2"/>
    </reaction>
</comment>
<dbReference type="AlphaFoldDB" id="A0A398BFC6"/>
<dbReference type="SUPFAM" id="SSF51556">
    <property type="entry name" value="Metallo-dependent hydrolases"/>
    <property type="match status" value="1"/>
</dbReference>
<organism evidence="7 8">
    <name type="scientific">Peribacillus asahii</name>
    <dbReference type="NCBI Taxonomy" id="228899"/>
    <lineage>
        <taxon>Bacteria</taxon>
        <taxon>Bacillati</taxon>
        <taxon>Bacillota</taxon>
        <taxon>Bacilli</taxon>
        <taxon>Bacillales</taxon>
        <taxon>Bacillaceae</taxon>
        <taxon>Peribacillus</taxon>
    </lineage>
</organism>
<accession>A0A398BFC6</accession>
<dbReference type="Gene3D" id="3.20.20.140">
    <property type="entry name" value="Metal-dependent hydrolases"/>
    <property type="match status" value="1"/>
</dbReference>
<keyword evidence="8" id="KW-1185">Reference proteome</keyword>
<dbReference type="Proteomes" id="UP000266016">
    <property type="component" value="Unassembled WGS sequence"/>
</dbReference>
<evidence type="ECO:0000313" key="7">
    <source>
        <dbReference type="EMBL" id="RID88497.1"/>
    </source>
</evidence>
<dbReference type="InterPro" id="IPR006680">
    <property type="entry name" value="Amidohydro-rel"/>
</dbReference>
<reference evidence="7 8" key="1">
    <citation type="submission" date="2018-08" db="EMBL/GenBank/DDBJ databases">
        <title>Bacillus jemisoniae sp. nov., Bacillus chryseoplanitiae sp. nov., Bacillus resnikiae sp. nov., and Bacillus frankliniae sp. nov., isolated from Viking spacecraft and associated surfaces.</title>
        <authorList>
            <person name="Seuylemezian A."/>
            <person name="Vaishampayan P."/>
        </authorList>
    </citation>
    <scope>NUCLEOTIDE SEQUENCE [LARGE SCALE GENOMIC DNA]</scope>
    <source>
        <strain evidence="7 8">MA001</strain>
    </source>
</reference>
<dbReference type="EC" id="3.5.4.2" evidence="2"/>
<dbReference type="EMBL" id="QWVS01000005">
    <property type="protein sequence ID" value="RID88497.1"/>
    <property type="molecule type" value="Genomic_DNA"/>
</dbReference>
<sequence length="580" mass="66687">MAEQRYRWKNKHLREHIEVLDGKRAPSILLKNATYLNHPLRKWIQSNIWIYDDRIIYVGERLPDVTEGCEIVDCTDYFLVPGYIEPHSHPFQLYNPQTYARYSAYCGTTALINDNLQFFLHLEQKKAFTLLEELKNIPASMYWWCRFDGQTELRNEETIFTHDQVTAWLEHDAVVQGGELTAWPKLLAGHEDMLNWVQEAKRMRKKIEGHFPGASEKTLAKLMLLGADCDHEAMTGQEVLSRLMQGYTVSLRNSSIRPDLENLLKDIHELGIHQYDNFIFTTDGSHSSFYDEGCIDKMIKIALQQNVPIIDAYNMATINVAQYYNLAHLHGKIATGRIAHINFLQSKTNPTPISVLAKGQWVKRDGVEIKDSAVIQWAENGLGALELNWNLTKSDLEFTTTLGLQLVNDVITKPFSVTLEEFNETIPFERDECFFMMIDRNGEWRINTFVKGFANQLCGFASTYSGTGDIILIGKRKEDILLAFQRMKEIGGGIVIAEQGKIIFEIPLELKGYMSTKELSDLIEEEKQLKKLLQERGYQFGDPVFTLLFFSATHLPYIRITPIGIYDVMKKEVLLPPVTR</sequence>
<dbReference type="Gene3D" id="2.30.40.10">
    <property type="entry name" value="Urease, subunit C, domain 1"/>
    <property type="match status" value="1"/>
</dbReference>
<dbReference type="InterPro" id="IPR011059">
    <property type="entry name" value="Metal-dep_hydrolase_composite"/>
</dbReference>
<gene>
    <name evidence="7" type="ORF">D1953_03785</name>
</gene>
<dbReference type="InterPro" id="IPR032466">
    <property type="entry name" value="Metal_Hydrolase"/>
</dbReference>
<dbReference type="SUPFAM" id="SSF51338">
    <property type="entry name" value="Composite domain of metallo-dependent hydrolases"/>
    <property type="match status" value="1"/>
</dbReference>
<feature type="domain" description="Amidohydrolase-related" evidence="5">
    <location>
        <begin position="78"/>
        <end position="362"/>
    </location>
</feature>
<evidence type="ECO:0000256" key="3">
    <source>
        <dbReference type="ARBA" id="ARBA00022801"/>
    </source>
</evidence>